<evidence type="ECO:0000256" key="4">
    <source>
        <dbReference type="ARBA" id="ARBA00023136"/>
    </source>
</evidence>
<keyword evidence="4 6" id="KW-0472">Membrane</keyword>
<dbReference type="AlphaFoldDB" id="A0A1B2HQ98"/>
<feature type="transmembrane region" description="Helical" evidence="6">
    <location>
        <begin position="381"/>
        <end position="407"/>
    </location>
</feature>
<evidence type="ECO:0000313" key="8">
    <source>
        <dbReference type="EMBL" id="ANZ39904.1"/>
    </source>
</evidence>
<feature type="transmembrane region" description="Helical" evidence="6">
    <location>
        <begin position="283"/>
        <end position="308"/>
    </location>
</feature>
<keyword evidence="9" id="KW-1185">Reference proteome</keyword>
<evidence type="ECO:0000256" key="5">
    <source>
        <dbReference type="SAM" id="MobiDB-lite"/>
    </source>
</evidence>
<evidence type="ECO:0000256" key="3">
    <source>
        <dbReference type="ARBA" id="ARBA00022989"/>
    </source>
</evidence>
<accession>A0A1B2HQ98</accession>
<dbReference type="EMBL" id="CP016793">
    <property type="protein sequence ID" value="ANZ39904.1"/>
    <property type="molecule type" value="Genomic_DNA"/>
</dbReference>
<dbReference type="GO" id="GO:0022857">
    <property type="term" value="F:transmembrane transporter activity"/>
    <property type="evidence" value="ECO:0007669"/>
    <property type="project" value="InterPro"/>
</dbReference>
<feature type="transmembrane region" description="Helical" evidence="6">
    <location>
        <begin position="35"/>
        <end position="56"/>
    </location>
</feature>
<feature type="transmembrane region" description="Helical" evidence="6">
    <location>
        <begin position="428"/>
        <end position="450"/>
    </location>
</feature>
<dbReference type="InterPro" id="IPR020846">
    <property type="entry name" value="MFS_dom"/>
</dbReference>
<proteinExistence type="predicted"/>
<feature type="transmembrane region" description="Helical" evidence="6">
    <location>
        <begin position="328"/>
        <end position="348"/>
    </location>
</feature>
<evidence type="ECO:0000259" key="7">
    <source>
        <dbReference type="PROSITE" id="PS50850"/>
    </source>
</evidence>
<dbReference type="STRING" id="1586287.BBK82_31560"/>
<protein>
    <submittedName>
        <fullName evidence="8">MFS transporter</fullName>
    </submittedName>
</protein>
<organism evidence="8 9">
    <name type="scientific">Lentzea guizhouensis</name>
    <dbReference type="NCBI Taxonomy" id="1586287"/>
    <lineage>
        <taxon>Bacteria</taxon>
        <taxon>Bacillati</taxon>
        <taxon>Actinomycetota</taxon>
        <taxon>Actinomycetes</taxon>
        <taxon>Pseudonocardiales</taxon>
        <taxon>Pseudonocardiaceae</taxon>
        <taxon>Lentzea</taxon>
    </lineage>
</organism>
<dbReference type="KEGG" id="led:BBK82_31560"/>
<keyword evidence="3 6" id="KW-1133">Transmembrane helix</keyword>
<feature type="transmembrane region" description="Helical" evidence="6">
    <location>
        <begin position="127"/>
        <end position="144"/>
    </location>
</feature>
<dbReference type="GO" id="GO:0005886">
    <property type="term" value="C:plasma membrane"/>
    <property type="evidence" value="ECO:0007669"/>
    <property type="project" value="UniProtKB-SubCell"/>
</dbReference>
<dbReference type="PANTHER" id="PTHR23501">
    <property type="entry name" value="MAJOR FACILITATOR SUPERFAMILY"/>
    <property type="match status" value="1"/>
</dbReference>
<feature type="transmembrane region" description="Helical" evidence="6">
    <location>
        <begin position="151"/>
        <end position="170"/>
    </location>
</feature>
<feature type="transmembrane region" description="Helical" evidence="6">
    <location>
        <begin position="456"/>
        <end position="478"/>
    </location>
</feature>
<evidence type="ECO:0000256" key="1">
    <source>
        <dbReference type="ARBA" id="ARBA00004651"/>
    </source>
</evidence>
<feature type="transmembrane region" description="Helical" evidence="6">
    <location>
        <begin position="68"/>
        <end position="86"/>
    </location>
</feature>
<feature type="transmembrane region" description="Helical" evidence="6">
    <location>
        <begin position="216"/>
        <end position="237"/>
    </location>
</feature>
<dbReference type="InterPro" id="IPR036259">
    <property type="entry name" value="MFS_trans_sf"/>
</dbReference>
<feature type="transmembrane region" description="Helical" evidence="6">
    <location>
        <begin position="243"/>
        <end position="263"/>
    </location>
</feature>
<reference evidence="8 9" key="1">
    <citation type="submission" date="2016-07" db="EMBL/GenBank/DDBJ databases">
        <title>Complete genome sequence of the Lentzea guizhouensis DHS C013.</title>
        <authorList>
            <person name="Cao C."/>
        </authorList>
    </citation>
    <scope>NUCLEOTIDE SEQUENCE [LARGE SCALE GENOMIC DNA]</scope>
    <source>
        <strain evidence="8 9">DHS C013</strain>
    </source>
</reference>
<name>A0A1B2HQ98_9PSEU</name>
<feature type="domain" description="Major facilitator superfamily (MFS) profile" evidence="7">
    <location>
        <begin position="31"/>
        <end position="482"/>
    </location>
</feature>
<feature type="transmembrane region" description="Helical" evidence="6">
    <location>
        <begin position="98"/>
        <end position="121"/>
    </location>
</feature>
<dbReference type="Pfam" id="PF07690">
    <property type="entry name" value="MFS_1"/>
    <property type="match status" value="1"/>
</dbReference>
<feature type="transmembrane region" description="Helical" evidence="6">
    <location>
        <begin position="355"/>
        <end position="375"/>
    </location>
</feature>
<sequence>MTSADGASGGRGPGVLDPPPSPPHSRWNRRLAGQIAVLLLANVLADTVVVTPMLVLPQILDHYDTDQAAWVSSSAMLAGAMLAPLFGKSADVHGKRRVLTAALLVAGGGGLICLLAPGLWVFVLGRMVQGAAVAGVFLTVALVQDLCTPKVAMTAVGAVTAGAGIVSLVVNVSVEQLVAQHGFRVVFLASAALAVVAVVLIRFLVPEPATRTAGRLDVAGAVLFGGGVTALLAFISFGGDIGWFSPGALALLAGGAAALAAWVRAAGRVPEPVIDIRNLDRALVFTLLVTVLGTGAVQSMDQLLSVIAQVPAERGLGYGFDATGSLSLLFGIPAIGIMAGGLLSGWVAARLDPSVALAGGVVAGTTGAVGMFAGASSFYGAISFAVLLNLCLGVLLVSGFTMAAVLAPPERQAVTASMVSVMSATGSVVMSFVGAAVLSATDVVVVGTVVNSAVGVYAYIGISAGALAIAVVLAWVLVAQRRRG</sequence>
<dbReference type="InterPro" id="IPR011701">
    <property type="entry name" value="MFS"/>
</dbReference>
<evidence type="ECO:0000313" key="9">
    <source>
        <dbReference type="Proteomes" id="UP000093053"/>
    </source>
</evidence>
<feature type="region of interest" description="Disordered" evidence="5">
    <location>
        <begin position="1"/>
        <end position="24"/>
    </location>
</feature>
<keyword evidence="2 6" id="KW-0812">Transmembrane</keyword>
<dbReference type="Proteomes" id="UP000093053">
    <property type="component" value="Chromosome"/>
</dbReference>
<gene>
    <name evidence="8" type="ORF">BBK82_31560</name>
</gene>
<feature type="transmembrane region" description="Helical" evidence="6">
    <location>
        <begin position="182"/>
        <end position="204"/>
    </location>
</feature>
<dbReference type="PROSITE" id="PS50850">
    <property type="entry name" value="MFS"/>
    <property type="match status" value="1"/>
</dbReference>
<evidence type="ECO:0000256" key="2">
    <source>
        <dbReference type="ARBA" id="ARBA00022692"/>
    </source>
</evidence>
<dbReference type="SUPFAM" id="SSF103473">
    <property type="entry name" value="MFS general substrate transporter"/>
    <property type="match status" value="1"/>
</dbReference>
<comment type="subcellular location">
    <subcellularLocation>
        <location evidence="1">Cell membrane</location>
        <topology evidence="1">Multi-pass membrane protein</topology>
    </subcellularLocation>
</comment>
<evidence type="ECO:0000256" key="6">
    <source>
        <dbReference type="SAM" id="Phobius"/>
    </source>
</evidence>
<dbReference type="Gene3D" id="1.20.1250.20">
    <property type="entry name" value="MFS general substrate transporter like domains"/>
    <property type="match status" value="1"/>
</dbReference>
<dbReference type="PANTHER" id="PTHR23501:SF197">
    <property type="entry name" value="COMD"/>
    <property type="match status" value="1"/>
</dbReference>